<evidence type="ECO:0000256" key="8">
    <source>
        <dbReference type="ARBA" id="ARBA00023235"/>
    </source>
</evidence>
<comment type="caution">
    <text evidence="11">The sequence shown here is derived from an EMBL/GenBank/DDBJ whole genome shotgun (WGS) entry which is preliminary data.</text>
</comment>
<dbReference type="EMBL" id="JBHUEK010000004">
    <property type="protein sequence ID" value="MFD1777334.1"/>
    <property type="molecule type" value="Genomic_DNA"/>
</dbReference>
<dbReference type="PANTHER" id="PTHR42894:SF1">
    <property type="entry name" value="N-(5'-PHOSPHORIBOSYL)ANTHRANILATE ISOMERASE"/>
    <property type="match status" value="1"/>
</dbReference>
<comment type="similarity">
    <text evidence="9">Belongs to the TrpF family.</text>
</comment>
<dbReference type="RefSeq" id="WP_304218924.1">
    <property type="nucleotide sequence ID" value="NZ_JBHUEK010000004.1"/>
</dbReference>
<accession>A0ABW4MIB8</accession>
<dbReference type="GO" id="GO:0004640">
    <property type="term" value="F:phosphoribosylanthranilate isomerase activity"/>
    <property type="evidence" value="ECO:0007669"/>
    <property type="project" value="UniProtKB-EC"/>
</dbReference>
<evidence type="ECO:0000256" key="9">
    <source>
        <dbReference type="HAMAP-Rule" id="MF_00135"/>
    </source>
</evidence>
<keyword evidence="5 9" id="KW-0028">Amino-acid biosynthesis</keyword>
<proteinExistence type="inferred from homology"/>
<dbReference type="InterPro" id="IPR013785">
    <property type="entry name" value="Aldolase_TIM"/>
</dbReference>
<protein>
    <recommendedName>
        <fullName evidence="4 9">N-(5'-phosphoribosyl)anthranilate isomerase</fullName>
        <shortName evidence="9">PRAI</shortName>
        <ecNumber evidence="3 9">5.3.1.24</ecNumber>
    </recommendedName>
</protein>
<evidence type="ECO:0000256" key="4">
    <source>
        <dbReference type="ARBA" id="ARBA00022272"/>
    </source>
</evidence>
<dbReference type="InterPro" id="IPR011060">
    <property type="entry name" value="RibuloseP-bd_barrel"/>
</dbReference>
<dbReference type="HAMAP" id="MF_00135">
    <property type="entry name" value="PRAI"/>
    <property type="match status" value="1"/>
</dbReference>
<evidence type="ECO:0000256" key="2">
    <source>
        <dbReference type="ARBA" id="ARBA00004664"/>
    </source>
</evidence>
<dbReference type="InterPro" id="IPR001240">
    <property type="entry name" value="PRAI_dom"/>
</dbReference>
<dbReference type="EC" id="5.3.1.24" evidence="3 9"/>
<evidence type="ECO:0000256" key="3">
    <source>
        <dbReference type="ARBA" id="ARBA00012572"/>
    </source>
</evidence>
<dbReference type="NCBIfam" id="NF002301">
    <property type="entry name" value="PRK01222.2-1"/>
    <property type="match status" value="1"/>
</dbReference>
<evidence type="ECO:0000256" key="5">
    <source>
        <dbReference type="ARBA" id="ARBA00022605"/>
    </source>
</evidence>
<keyword evidence="6 9" id="KW-0822">Tryptophan biosynthesis</keyword>
<keyword evidence="8 9" id="KW-0413">Isomerase</keyword>
<evidence type="ECO:0000313" key="12">
    <source>
        <dbReference type="Proteomes" id="UP001597227"/>
    </source>
</evidence>
<dbReference type="PANTHER" id="PTHR42894">
    <property type="entry name" value="N-(5'-PHOSPHORIBOSYL)ANTHRANILATE ISOMERASE"/>
    <property type="match status" value="1"/>
</dbReference>
<name>A0ABW4MIB8_9BACI</name>
<keyword evidence="7 9" id="KW-0057">Aromatic amino acid biosynthesis</keyword>
<dbReference type="InterPro" id="IPR044643">
    <property type="entry name" value="TrpF_fam"/>
</dbReference>
<dbReference type="Proteomes" id="UP001597227">
    <property type="component" value="Unassembled WGS sequence"/>
</dbReference>
<reference evidence="12" key="1">
    <citation type="journal article" date="2019" name="Int. J. Syst. Evol. Microbiol.">
        <title>The Global Catalogue of Microorganisms (GCM) 10K type strain sequencing project: providing services to taxonomists for standard genome sequencing and annotation.</title>
        <authorList>
            <consortium name="The Broad Institute Genomics Platform"/>
            <consortium name="The Broad Institute Genome Sequencing Center for Infectious Disease"/>
            <person name="Wu L."/>
            <person name="Ma J."/>
        </authorList>
    </citation>
    <scope>NUCLEOTIDE SEQUENCE [LARGE SCALE GENOMIC DNA]</scope>
    <source>
        <strain evidence="12">CCUG 15531</strain>
    </source>
</reference>
<dbReference type="SUPFAM" id="SSF51366">
    <property type="entry name" value="Ribulose-phoshate binding barrel"/>
    <property type="match status" value="1"/>
</dbReference>
<organism evidence="11 12">
    <name type="scientific">Fredinandcohnia salidurans</name>
    <dbReference type="NCBI Taxonomy" id="2595041"/>
    <lineage>
        <taxon>Bacteria</taxon>
        <taxon>Bacillati</taxon>
        <taxon>Bacillota</taxon>
        <taxon>Bacilli</taxon>
        <taxon>Bacillales</taxon>
        <taxon>Bacillaceae</taxon>
        <taxon>Fredinandcohnia</taxon>
    </lineage>
</organism>
<feature type="domain" description="N-(5'phosphoribosyl) anthranilate isomerase (PRAI)" evidence="10">
    <location>
        <begin position="7"/>
        <end position="207"/>
    </location>
</feature>
<evidence type="ECO:0000256" key="1">
    <source>
        <dbReference type="ARBA" id="ARBA00001164"/>
    </source>
</evidence>
<keyword evidence="12" id="KW-1185">Reference proteome</keyword>
<comment type="catalytic activity">
    <reaction evidence="1 9">
        <text>N-(5-phospho-beta-D-ribosyl)anthranilate = 1-(2-carboxyphenylamino)-1-deoxy-D-ribulose 5-phosphate</text>
        <dbReference type="Rhea" id="RHEA:21540"/>
        <dbReference type="ChEBI" id="CHEBI:18277"/>
        <dbReference type="ChEBI" id="CHEBI:58613"/>
        <dbReference type="EC" id="5.3.1.24"/>
    </reaction>
</comment>
<sequence>MQRPLIKYCGNKTYEDLQVVAESNADYIGFIFATSKRKVNPVDVKRWLQEIDLQDKQTVGIFVNANLEEIETVLANVPLSVIQCHGSESVDFIKQLKKKTGTIVWKVIHHDEQALRTMEEFADVADGYVVDTKITNVWGGSGITFDWKSIPVYQQEANRQGVPCFIAGGIGPENIENLLSYKIDGFDISSGIEYEGKKDHNIIQTIEKWVDKFEERTK</sequence>
<dbReference type="CDD" id="cd00405">
    <property type="entry name" value="PRAI"/>
    <property type="match status" value="1"/>
</dbReference>
<dbReference type="Pfam" id="PF00697">
    <property type="entry name" value="PRAI"/>
    <property type="match status" value="1"/>
</dbReference>
<evidence type="ECO:0000259" key="10">
    <source>
        <dbReference type="Pfam" id="PF00697"/>
    </source>
</evidence>
<gene>
    <name evidence="9" type="primary">trpF</name>
    <name evidence="11" type="ORF">ACFSFW_01390</name>
</gene>
<comment type="pathway">
    <text evidence="2 9">Amino-acid biosynthesis; L-tryptophan biosynthesis; L-tryptophan from chorismate: step 3/5.</text>
</comment>
<dbReference type="Gene3D" id="3.20.20.70">
    <property type="entry name" value="Aldolase class I"/>
    <property type="match status" value="1"/>
</dbReference>
<evidence type="ECO:0000256" key="6">
    <source>
        <dbReference type="ARBA" id="ARBA00022822"/>
    </source>
</evidence>
<evidence type="ECO:0000256" key="7">
    <source>
        <dbReference type="ARBA" id="ARBA00023141"/>
    </source>
</evidence>
<evidence type="ECO:0000313" key="11">
    <source>
        <dbReference type="EMBL" id="MFD1777334.1"/>
    </source>
</evidence>